<organism evidence="2 3">
    <name type="scientific">Legionella impletisoli</name>
    <dbReference type="NCBI Taxonomy" id="343510"/>
    <lineage>
        <taxon>Bacteria</taxon>
        <taxon>Pseudomonadati</taxon>
        <taxon>Pseudomonadota</taxon>
        <taxon>Gammaproteobacteria</taxon>
        <taxon>Legionellales</taxon>
        <taxon>Legionellaceae</taxon>
        <taxon>Legionella</taxon>
    </lineage>
</organism>
<keyword evidence="3" id="KW-1185">Reference proteome</keyword>
<keyword evidence="1" id="KW-0812">Transmembrane</keyword>
<feature type="transmembrane region" description="Helical" evidence="1">
    <location>
        <begin position="58"/>
        <end position="81"/>
    </location>
</feature>
<evidence type="ECO:0000256" key="1">
    <source>
        <dbReference type="SAM" id="Phobius"/>
    </source>
</evidence>
<keyword evidence="1" id="KW-1133">Transmembrane helix</keyword>
<proteinExistence type="predicted"/>
<feature type="transmembrane region" description="Helical" evidence="1">
    <location>
        <begin position="228"/>
        <end position="249"/>
    </location>
</feature>
<feature type="transmembrane region" description="Helical" evidence="1">
    <location>
        <begin position="12"/>
        <end position="37"/>
    </location>
</feature>
<dbReference type="InterPro" id="IPR030802">
    <property type="entry name" value="Permease_MalE"/>
</dbReference>
<keyword evidence="1" id="KW-0472">Membrane</keyword>
<dbReference type="Proteomes" id="UP000630149">
    <property type="component" value="Unassembled WGS sequence"/>
</dbReference>
<dbReference type="EMBL" id="BMOB01000002">
    <property type="protein sequence ID" value="GGI80451.1"/>
    <property type="molecule type" value="Genomic_DNA"/>
</dbReference>
<protein>
    <submittedName>
        <fullName evidence="2">ABC transporter permease</fullName>
    </submittedName>
</protein>
<dbReference type="Pfam" id="PF02405">
    <property type="entry name" value="MlaE"/>
    <property type="match status" value="1"/>
</dbReference>
<feature type="transmembrane region" description="Helical" evidence="1">
    <location>
        <begin position="153"/>
        <end position="173"/>
    </location>
</feature>
<dbReference type="OrthoDB" id="5643267at2"/>
<gene>
    <name evidence="2" type="ORF">GCM10007966_06220</name>
</gene>
<sequence length="252" mass="28698">MYRFKEIGHSTIWFVGSIRIFFRFLGHFFSSFFHCLTGPQSIGWSNFISTLYQSGAHLLLPIVIISGLLGVSISLSLFSILNEIGRGSNALPISQNIAINNLAPLLIGIMLSIQSSLNLINANIHKLHHTPDEVMCEFIIPISISLFVNGLSLYIYSLLTFLVTIYSTFQYIINMDTRDTLLHLASIVSIYDIIYSIFKLFIFCCIITLVLGYYYYEISIRKISLRTAVSRVMTRCLFFIILFGAYLNIFHD</sequence>
<reference evidence="2" key="1">
    <citation type="journal article" date="2014" name="Int. J. Syst. Evol. Microbiol.">
        <title>Complete genome sequence of Corynebacterium casei LMG S-19264T (=DSM 44701T), isolated from a smear-ripened cheese.</title>
        <authorList>
            <consortium name="US DOE Joint Genome Institute (JGI-PGF)"/>
            <person name="Walter F."/>
            <person name="Albersmeier A."/>
            <person name="Kalinowski J."/>
            <person name="Ruckert C."/>
        </authorList>
    </citation>
    <scope>NUCLEOTIDE SEQUENCE</scope>
    <source>
        <strain evidence="2">JCM 13919</strain>
    </source>
</reference>
<reference evidence="2" key="2">
    <citation type="submission" date="2020-09" db="EMBL/GenBank/DDBJ databases">
        <authorList>
            <person name="Sun Q."/>
            <person name="Ohkuma M."/>
        </authorList>
    </citation>
    <scope>NUCLEOTIDE SEQUENCE</scope>
    <source>
        <strain evidence="2">JCM 13919</strain>
    </source>
</reference>
<comment type="caution">
    <text evidence="2">The sequence shown here is derived from an EMBL/GenBank/DDBJ whole genome shotgun (WGS) entry which is preliminary data.</text>
</comment>
<dbReference type="AlphaFoldDB" id="A0A917JPK5"/>
<dbReference type="GO" id="GO:0043190">
    <property type="term" value="C:ATP-binding cassette (ABC) transporter complex"/>
    <property type="evidence" value="ECO:0007669"/>
    <property type="project" value="InterPro"/>
</dbReference>
<accession>A0A917JPK5</accession>
<evidence type="ECO:0000313" key="3">
    <source>
        <dbReference type="Proteomes" id="UP000630149"/>
    </source>
</evidence>
<dbReference type="RefSeq" id="WP_131775859.1">
    <property type="nucleotide sequence ID" value="NZ_BMOB01000002.1"/>
</dbReference>
<name>A0A917JPK5_9GAMM</name>
<evidence type="ECO:0000313" key="2">
    <source>
        <dbReference type="EMBL" id="GGI80451.1"/>
    </source>
</evidence>
<feature type="transmembrane region" description="Helical" evidence="1">
    <location>
        <begin position="193"/>
        <end position="216"/>
    </location>
</feature>